<dbReference type="PANTHER" id="PTHR33971:SF3">
    <property type="entry name" value="UBIQUITIN CARBOXYL-TERMINAL HYDROLASE 36"/>
    <property type="match status" value="1"/>
</dbReference>
<feature type="region of interest" description="Disordered" evidence="1">
    <location>
        <begin position="160"/>
        <end position="190"/>
    </location>
</feature>
<protein>
    <submittedName>
        <fullName evidence="2">Uncharacterized protein</fullName>
    </submittedName>
</protein>
<dbReference type="EMBL" id="JAIWQS010000006">
    <property type="protein sequence ID" value="KAJ8761788.1"/>
    <property type="molecule type" value="Genomic_DNA"/>
</dbReference>
<dbReference type="GO" id="GO:0070300">
    <property type="term" value="F:phosphatidic acid binding"/>
    <property type="evidence" value="ECO:0007669"/>
    <property type="project" value="InterPro"/>
</dbReference>
<proteinExistence type="predicted"/>
<evidence type="ECO:0000313" key="3">
    <source>
        <dbReference type="Proteomes" id="UP001159364"/>
    </source>
</evidence>
<dbReference type="Proteomes" id="UP001159364">
    <property type="component" value="Linkage Group LG06"/>
</dbReference>
<evidence type="ECO:0000256" key="1">
    <source>
        <dbReference type="SAM" id="MobiDB-lite"/>
    </source>
</evidence>
<dbReference type="PANTHER" id="PTHR33971">
    <property type="entry name" value="OS06G0232000 PROTEIN"/>
    <property type="match status" value="1"/>
</dbReference>
<dbReference type="InterPro" id="IPR038943">
    <property type="entry name" value="PLDrp1-like"/>
</dbReference>
<accession>A0AAV8T5F0</accession>
<evidence type="ECO:0000313" key="2">
    <source>
        <dbReference type="EMBL" id="KAJ8761788.1"/>
    </source>
</evidence>
<comment type="caution">
    <text evidence="2">The sequence shown here is derived from an EMBL/GenBank/DDBJ whole genome shotgun (WGS) entry which is preliminary data.</text>
</comment>
<dbReference type="AlphaFoldDB" id="A0AAV8T5F0"/>
<gene>
    <name evidence="2" type="ORF">K2173_004600</name>
</gene>
<reference evidence="2 3" key="1">
    <citation type="submission" date="2021-09" db="EMBL/GenBank/DDBJ databases">
        <title>Genomic insights and catalytic innovation underlie evolution of tropane alkaloids biosynthesis.</title>
        <authorList>
            <person name="Wang Y.-J."/>
            <person name="Tian T."/>
            <person name="Huang J.-P."/>
            <person name="Huang S.-X."/>
        </authorList>
    </citation>
    <scope>NUCLEOTIDE SEQUENCE [LARGE SCALE GENOMIC DNA]</scope>
    <source>
        <strain evidence="2">KIB-2018</strain>
        <tissue evidence="2">Leaf</tissue>
    </source>
</reference>
<organism evidence="2 3">
    <name type="scientific">Erythroxylum novogranatense</name>
    <dbReference type="NCBI Taxonomy" id="1862640"/>
    <lineage>
        <taxon>Eukaryota</taxon>
        <taxon>Viridiplantae</taxon>
        <taxon>Streptophyta</taxon>
        <taxon>Embryophyta</taxon>
        <taxon>Tracheophyta</taxon>
        <taxon>Spermatophyta</taxon>
        <taxon>Magnoliopsida</taxon>
        <taxon>eudicotyledons</taxon>
        <taxon>Gunneridae</taxon>
        <taxon>Pentapetalae</taxon>
        <taxon>rosids</taxon>
        <taxon>fabids</taxon>
        <taxon>Malpighiales</taxon>
        <taxon>Erythroxylaceae</taxon>
        <taxon>Erythroxylum</taxon>
    </lineage>
</organism>
<dbReference type="GO" id="GO:0004674">
    <property type="term" value="F:protein serine/threonine kinase activity"/>
    <property type="evidence" value="ECO:0007669"/>
    <property type="project" value="TreeGrafter"/>
</dbReference>
<keyword evidence="3" id="KW-1185">Reference proteome</keyword>
<name>A0AAV8T5F0_9ROSI</name>
<sequence>MAYYNSSDYGHDYGASYSSNLYYDTCYYTPVEDRVSYSDYNFNEHQIAYDYQAPTFSDCDPASTYSRIEYSFSILSEPKNIELNQILDYPQETGFVVSYSVSEFGEPEFDEYDPTPYGGGYDPAQTYGKPLPPSDEICYPRSTSAQNGVYLGSVADSLGEERANEGVTEQPQTESKPRELSNVIDDDSDEKNLGNYGEIGEENHVGEWYPSGKTEYEKQVDHQFPPGYGLEAMDMCESLFGYWPCLARYGRRGSDDAGDCGKYVNPWKGTADYLFGSSDPYQEIKDDDRSTDWYGNAMYS</sequence>